<protein>
    <submittedName>
        <fullName evidence="3">Late nodulin</fullName>
    </submittedName>
</protein>
<organism evidence="2 3">
    <name type="scientific">Strongyloides papillosus</name>
    <name type="common">Intestinal threadworm</name>
    <dbReference type="NCBI Taxonomy" id="174720"/>
    <lineage>
        <taxon>Eukaryota</taxon>
        <taxon>Metazoa</taxon>
        <taxon>Ecdysozoa</taxon>
        <taxon>Nematoda</taxon>
        <taxon>Chromadorea</taxon>
        <taxon>Rhabditida</taxon>
        <taxon>Tylenchina</taxon>
        <taxon>Panagrolaimomorpha</taxon>
        <taxon>Strongyloidoidea</taxon>
        <taxon>Strongyloididae</taxon>
        <taxon>Strongyloides</taxon>
    </lineage>
</organism>
<dbReference type="Proteomes" id="UP000046392">
    <property type="component" value="Unplaced"/>
</dbReference>
<evidence type="ECO:0000313" key="3">
    <source>
        <dbReference type="WBParaSite" id="SPAL_0000325100.1"/>
    </source>
</evidence>
<keyword evidence="1" id="KW-0812">Transmembrane</keyword>
<name>A0A0N5BB39_STREA</name>
<dbReference type="AlphaFoldDB" id="A0A0N5BB39"/>
<keyword evidence="1" id="KW-0472">Membrane</keyword>
<feature type="transmembrane region" description="Helical" evidence="1">
    <location>
        <begin position="25"/>
        <end position="42"/>
    </location>
</feature>
<proteinExistence type="predicted"/>
<evidence type="ECO:0000256" key="1">
    <source>
        <dbReference type="SAM" id="Phobius"/>
    </source>
</evidence>
<sequence length="97" mass="11366">MVKNHCVIFGKKRIVRLTCYREMKISYFILILAILNTNVFCVKKALTIVIHIDGHCSNKMCEEICHSFAECVNNDAFLFFLRRGTCECYNMILPPKW</sequence>
<evidence type="ECO:0000313" key="2">
    <source>
        <dbReference type="Proteomes" id="UP000046392"/>
    </source>
</evidence>
<keyword evidence="1" id="KW-1133">Transmembrane helix</keyword>
<keyword evidence="2" id="KW-1185">Reference proteome</keyword>
<dbReference type="WBParaSite" id="SPAL_0000325100.1">
    <property type="protein sequence ID" value="SPAL_0000325100.1"/>
    <property type="gene ID" value="SPAL_0000325100"/>
</dbReference>
<reference evidence="3" key="1">
    <citation type="submission" date="2017-02" db="UniProtKB">
        <authorList>
            <consortium name="WormBaseParasite"/>
        </authorList>
    </citation>
    <scope>IDENTIFICATION</scope>
</reference>
<accession>A0A0N5BB39</accession>